<dbReference type="Proteomes" id="UP000611554">
    <property type="component" value="Unassembled WGS sequence"/>
</dbReference>
<keyword evidence="5" id="KW-1185">Reference proteome</keyword>
<evidence type="ECO:0000313" key="4">
    <source>
        <dbReference type="EMBL" id="GGQ20259.1"/>
    </source>
</evidence>
<evidence type="ECO:0000256" key="2">
    <source>
        <dbReference type="SAM" id="Phobius"/>
    </source>
</evidence>
<feature type="domain" description="Tn3 transposase DDE" evidence="3">
    <location>
        <begin position="36"/>
        <end position="100"/>
    </location>
</feature>
<feature type="region of interest" description="Disordered" evidence="1">
    <location>
        <begin position="65"/>
        <end position="102"/>
    </location>
</feature>
<organism evidence="4 5">
    <name type="scientific">Streptosporangium pseudovulgare</name>
    <dbReference type="NCBI Taxonomy" id="35765"/>
    <lineage>
        <taxon>Bacteria</taxon>
        <taxon>Bacillati</taxon>
        <taxon>Actinomycetota</taxon>
        <taxon>Actinomycetes</taxon>
        <taxon>Streptosporangiales</taxon>
        <taxon>Streptosporangiaceae</taxon>
        <taxon>Streptosporangium</taxon>
    </lineage>
</organism>
<comment type="caution">
    <text evidence="4">The sequence shown here is derived from an EMBL/GenBank/DDBJ whole genome shotgun (WGS) entry which is preliminary data.</text>
</comment>
<dbReference type="InterPro" id="IPR002513">
    <property type="entry name" value="Tn3_Tnp_DDE_dom"/>
</dbReference>
<protein>
    <recommendedName>
        <fullName evidence="3">Tn3 transposase DDE domain-containing protein</fullName>
    </recommendedName>
</protein>
<dbReference type="Pfam" id="PF01526">
    <property type="entry name" value="DDE_Tnp_Tn3"/>
    <property type="match status" value="1"/>
</dbReference>
<evidence type="ECO:0000313" key="5">
    <source>
        <dbReference type="Proteomes" id="UP000611554"/>
    </source>
</evidence>
<reference evidence="5" key="1">
    <citation type="journal article" date="2019" name="Int. J. Syst. Evol. Microbiol.">
        <title>The Global Catalogue of Microorganisms (GCM) 10K type strain sequencing project: providing services to taxonomists for standard genome sequencing and annotation.</title>
        <authorList>
            <consortium name="The Broad Institute Genomics Platform"/>
            <consortium name="The Broad Institute Genome Sequencing Center for Infectious Disease"/>
            <person name="Wu L."/>
            <person name="Ma J."/>
        </authorList>
    </citation>
    <scope>NUCLEOTIDE SEQUENCE [LARGE SCALE GENOMIC DNA]</scope>
    <source>
        <strain evidence="5">JCM 3115</strain>
    </source>
</reference>
<sequence>MADLRSSARGRVRALLACGFAPLMFLVVILVDGALQPGYNAMLEVGRAQRTVFLSRRLRDRDLQRETESGLNVVENHNGVNDHIKRGKRGEASARPPEHSET</sequence>
<feature type="compositionally biased region" description="Basic and acidic residues" evidence="1">
    <location>
        <begin position="80"/>
        <end position="102"/>
    </location>
</feature>
<proteinExistence type="predicted"/>
<dbReference type="RefSeq" id="WP_229811747.1">
    <property type="nucleotide sequence ID" value="NZ_BMQJ01000016.1"/>
</dbReference>
<keyword evidence="2" id="KW-1133">Transmembrane helix</keyword>
<name>A0ABQ2RC18_9ACTN</name>
<gene>
    <name evidence="4" type="ORF">GCM10010140_58350</name>
</gene>
<accession>A0ABQ2RC18</accession>
<keyword evidence="2" id="KW-0472">Membrane</keyword>
<dbReference type="EMBL" id="BMQJ01000016">
    <property type="protein sequence ID" value="GGQ20259.1"/>
    <property type="molecule type" value="Genomic_DNA"/>
</dbReference>
<evidence type="ECO:0000259" key="3">
    <source>
        <dbReference type="Pfam" id="PF01526"/>
    </source>
</evidence>
<keyword evidence="2" id="KW-0812">Transmembrane</keyword>
<feature type="transmembrane region" description="Helical" evidence="2">
    <location>
        <begin position="12"/>
        <end position="31"/>
    </location>
</feature>
<evidence type="ECO:0000256" key="1">
    <source>
        <dbReference type="SAM" id="MobiDB-lite"/>
    </source>
</evidence>